<proteinExistence type="predicted"/>
<dbReference type="Proteomes" id="UP000824334">
    <property type="component" value="Chromosome"/>
</dbReference>
<keyword evidence="2" id="KW-0808">Transferase</keyword>
<dbReference type="EMBL" id="CP080034">
    <property type="protein sequence ID" value="QYC09911.1"/>
    <property type="molecule type" value="Genomic_DNA"/>
</dbReference>
<reference evidence="2 3" key="1">
    <citation type="submission" date="2021-07" db="EMBL/GenBank/DDBJ databases">
        <title>Isolation and characterization of bacteria from a gold mining with a capacity of golden bioaccumulation.</title>
        <authorList>
            <person name="Yang X.J."/>
        </authorList>
    </citation>
    <scope>NUCLEOTIDE SEQUENCE [LARGE SCALE GENOMIC DNA]</scope>
    <source>
        <strain evidence="2 3">Au29</strain>
    </source>
</reference>
<protein>
    <submittedName>
        <fullName evidence="2">HPr kinase/phosphatase C-terminal domain-containing protein</fullName>
    </submittedName>
</protein>
<evidence type="ECO:0000313" key="2">
    <source>
        <dbReference type="EMBL" id="QYC09911.1"/>
    </source>
</evidence>
<evidence type="ECO:0000313" key="3">
    <source>
        <dbReference type="Proteomes" id="UP000824334"/>
    </source>
</evidence>
<keyword evidence="2" id="KW-0418">Kinase</keyword>
<dbReference type="Pfam" id="PF07475">
    <property type="entry name" value="Hpr_kinase_C"/>
    <property type="match status" value="1"/>
</dbReference>
<organism evidence="2 3">
    <name type="scientific">Brevundimonas nasdae</name>
    <dbReference type="NCBI Taxonomy" id="172043"/>
    <lineage>
        <taxon>Bacteria</taxon>
        <taxon>Pseudomonadati</taxon>
        <taxon>Pseudomonadota</taxon>
        <taxon>Alphaproteobacteria</taxon>
        <taxon>Caulobacterales</taxon>
        <taxon>Caulobacteraceae</taxon>
        <taxon>Brevundimonas</taxon>
    </lineage>
</organism>
<accession>A0ABX8TFF6</accession>
<name>A0ABX8TFF6_9CAUL</name>
<sequence length="142" mass="15283">MTQIQPLHATTVARFGPDGWRAVMLLGPSGAGKSDLGLRLIGRGWRLVSDDYTRVWASQGALYATAPVQIAGRIEARGVGIVSVETRLIARVVLTVACVPEAVERLPEPQTRRFEGVDLPLFALDPRLPSAPDMVDAALLTL</sequence>
<dbReference type="GeneID" id="94376643"/>
<dbReference type="GO" id="GO:0016301">
    <property type="term" value="F:kinase activity"/>
    <property type="evidence" value="ECO:0007669"/>
    <property type="project" value="UniProtKB-KW"/>
</dbReference>
<keyword evidence="3" id="KW-1185">Reference proteome</keyword>
<feature type="domain" description="HPr kinase/phosphorylase C-terminal" evidence="1">
    <location>
        <begin position="23"/>
        <end position="86"/>
    </location>
</feature>
<dbReference type="RefSeq" id="WP_219352785.1">
    <property type="nucleotide sequence ID" value="NZ_CP080034.1"/>
</dbReference>
<evidence type="ECO:0000259" key="1">
    <source>
        <dbReference type="Pfam" id="PF07475"/>
    </source>
</evidence>
<gene>
    <name evidence="2" type="ORF">KWG56_15245</name>
</gene>
<dbReference type="InterPro" id="IPR011104">
    <property type="entry name" value="Hpr_kin/Pase_C"/>
</dbReference>
<dbReference type="CDD" id="cd01918">
    <property type="entry name" value="HprK_C"/>
    <property type="match status" value="1"/>
</dbReference>